<sequence>MRFHNILKHTITNGQFNLRQPNFLLHTTPNRSLYYDIGRFCEKKEIAVDNKPNTEQLVAIGNFTENLISKFFKESFTKFVKICADDVKFNDKIFNYNIVGRDNLSFHIAKIRFYYRYMSPYNKLEYKGSIIYENDNFLTVLWRINSLQPTWKNYLPQFMLKNQSTEKFIEGALEIYIDKDGQIFQLINRKLNDTDKTEAERLDLLKKQQPMVEEYEENKAK</sequence>
<name>A0A0K0FM80_STRVS</name>
<keyword evidence="1" id="KW-1185">Reference proteome</keyword>
<reference evidence="2" key="2">
    <citation type="submission" date="2015-08" db="UniProtKB">
        <authorList>
            <consortium name="WormBaseParasite"/>
        </authorList>
    </citation>
    <scope>IDENTIFICATION</scope>
</reference>
<evidence type="ECO:0000313" key="1">
    <source>
        <dbReference type="Proteomes" id="UP000035680"/>
    </source>
</evidence>
<evidence type="ECO:0000313" key="2">
    <source>
        <dbReference type="WBParaSite" id="SVE_1010700.1"/>
    </source>
</evidence>
<proteinExistence type="predicted"/>
<organism evidence="1 2">
    <name type="scientific">Strongyloides venezuelensis</name>
    <name type="common">Threadworm</name>
    <dbReference type="NCBI Taxonomy" id="75913"/>
    <lineage>
        <taxon>Eukaryota</taxon>
        <taxon>Metazoa</taxon>
        <taxon>Ecdysozoa</taxon>
        <taxon>Nematoda</taxon>
        <taxon>Chromadorea</taxon>
        <taxon>Rhabditida</taxon>
        <taxon>Tylenchina</taxon>
        <taxon>Panagrolaimomorpha</taxon>
        <taxon>Strongyloidoidea</taxon>
        <taxon>Strongyloididae</taxon>
        <taxon>Strongyloides</taxon>
    </lineage>
</organism>
<dbReference type="Proteomes" id="UP000035680">
    <property type="component" value="Unassembled WGS sequence"/>
</dbReference>
<dbReference type="WBParaSite" id="SVE_1010700.1">
    <property type="protein sequence ID" value="SVE_1010700.1"/>
    <property type="gene ID" value="SVE_1010700"/>
</dbReference>
<dbReference type="AlphaFoldDB" id="A0A0K0FM80"/>
<protein>
    <submittedName>
        <fullName evidence="2">Uncharacterized protein</fullName>
    </submittedName>
</protein>
<reference evidence="1" key="1">
    <citation type="submission" date="2014-07" db="EMBL/GenBank/DDBJ databases">
        <authorList>
            <person name="Martin A.A"/>
            <person name="De Silva N."/>
        </authorList>
    </citation>
    <scope>NUCLEOTIDE SEQUENCE</scope>
</reference>
<accession>A0A0K0FM80</accession>